<reference evidence="2" key="1">
    <citation type="submission" date="2022-11" db="EMBL/GenBank/DDBJ databases">
        <title>Genome Resource of Sclerotinia nivalis Strain SnTB1, a Plant Pathogen Isolated from American Ginseng.</title>
        <authorList>
            <person name="Fan S."/>
        </authorList>
    </citation>
    <scope>NUCLEOTIDE SEQUENCE</scope>
    <source>
        <strain evidence="2">SnTB1</strain>
    </source>
</reference>
<proteinExistence type="predicted"/>
<dbReference type="PANTHER" id="PTHR33112:SF1">
    <property type="entry name" value="HETEROKARYON INCOMPATIBILITY DOMAIN-CONTAINING PROTEIN"/>
    <property type="match status" value="1"/>
</dbReference>
<dbReference type="AlphaFoldDB" id="A0A9X0AQK0"/>
<evidence type="ECO:0000313" key="3">
    <source>
        <dbReference type="Proteomes" id="UP001152300"/>
    </source>
</evidence>
<name>A0A9X0AQK0_9HELO</name>
<evidence type="ECO:0000259" key="1">
    <source>
        <dbReference type="Pfam" id="PF06985"/>
    </source>
</evidence>
<comment type="caution">
    <text evidence="2">The sequence shown here is derived from an EMBL/GenBank/DDBJ whole genome shotgun (WGS) entry which is preliminary data.</text>
</comment>
<feature type="domain" description="Heterokaryon incompatibility" evidence="1">
    <location>
        <begin position="45"/>
        <end position="194"/>
    </location>
</feature>
<sequence length="258" mass="28797">MTRSLLFECCEDHHACRTPEESYIGLKLIDCITRYIVSKPSSTKYAALSYVWGGPEAALPEDGPDGPRLASQVSLVIEDAIKAALYLGLQYLWVDQYCVEQIDKEIQARQIQQMYQVYNSAEVTLVAAVGGDANSGLAAVCSSSEIITKYTRDGEDGEDSDGYEDMWDPNTGLHRTLKYIEDSVWNTRGWTYQESYVSRQAIVFHGYGIYFECVDTGSVLIQNTELWGHRMPMMDGGQISALQMDLEYAISQSIMGGT</sequence>
<dbReference type="EMBL" id="JAPEIS010000004">
    <property type="protein sequence ID" value="KAJ8067106.1"/>
    <property type="molecule type" value="Genomic_DNA"/>
</dbReference>
<dbReference type="PANTHER" id="PTHR33112">
    <property type="entry name" value="DOMAIN PROTEIN, PUTATIVE-RELATED"/>
    <property type="match status" value="1"/>
</dbReference>
<gene>
    <name evidence="2" type="ORF">OCU04_004481</name>
</gene>
<dbReference type="InterPro" id="IPR010730">
    <property type="entry name" value="HET"/>
</dbReference>
<dbReference type="Proteomes" id="UP001152300">
    <property type="component" value="Unassembled WGS sequence"/>
</dbReference>
<keyword evidence="3" id="KW-1185">Reference proteome</keyword>
<accession>A0A9X0AQK0</accession>
<dbReference type="Pfam" id="PF06985">
    <property type="entry name" value="HET"/>
    <property type="match status" value="1"/>
</dbReference>
<dbReference type="OrthoDB" id="5428863at2759"/>
<organism evidence="2 3">
    <name type="scientific">Sclerotinia nivalis</name>
    <dbReference type="NCBI Taxonomy" id="352851"/>
    <lineage>
        <taxon>Eukaryota</taxon>
        <taxon>Fungi</taxon>
        <taxon>Dikarya</taxon>
        <taxon>Ascomycota</taxon>
        <taxon>Pezizomycotina</taxon>
        <taxon>Leotiomycetes</taxon>
        <taxon>Helotiales</taxon>
        <taxon>Sclerotiniaceae</taxon>
        <taxon>Sclerotinia</taxon>
    </lineage>
</organism>
<evidence type="ECO:0000313" key="2">
    <source>
        <dbReference type="EMBL" id="KAJ8067106.1"/>
    </source>
</evidence>
<protein>
    <recommendedName>
        <fullName evidence="1">Heterokaryon incompatibility domain-containing protein</fullName>
    </recommendedName>
</protein>